<protein>
    <submittedName>
        <fullName evidence="2">Fe-S protein</fullName>
    </submittedName>
</protein>
<dbReference type="InterPro" id="IPR005303">
    <property type="entry name" value="MOCOS_middle"/>
</dbReference>
<dbReference type="PANTHER" id="PTHR14237:SF19">
    <property type="entry name" value="MITOCHONDRIAL AMIDOXIME REDUCING COMPONENT 1"/>
    <property type="match status" value="1"/>
</dbReference>
<sequence length="282" mass="31696">MKITRLFVYPVKGLRGIELQKSRLFTEGLPHDREWMLVDVKGNFVTQRQLPSMATIGTNISADSLVLSHPSAGSISIPLVLDESKSVRTVSVWGNQVSAIDEGGHVSDWLTEALGLFRKHQLKLVRFDKRDRRLIKDKYLFDGEEANTYFADGFPYLITSLVSLHALNLQLKARGFSEVSIERFRPNVVIDNCESAFHELFYQNCSEVNGQYQLSIRKACERCPVTTIDQETGERREPTQPLGVLRELNPLENHPGAFFGGNAILTKGIGSTIMVGDQLMNE</sequence>
<dbReference type="Pfam" id="PF03473">
    <property type="entry name" value="MOSC"/>
    <property type="match status" value="1"/>
</dbReference>
<dbReference type="InterPro" id="IPR011037">
    <property type="entry name" value="Pyrv_Knase-like_insert_dom_sf"/>
</dbReference>
<evidence type="ECO:0000313" key="2">
    <source>
        <dbReference type="EMBL" id="GLR70304.1"/>
    </source>
</evidence>
<dbReference type="EMBL" id="BSOT01000005">
    <property type="protein sequence ID" value="GLR70304.1"/>
    <property type="molecule type" value="Genomic_DNA"/>
</dbReference>
<keyword evidence="3" id="KW-1185">Reference proteome</keyword>
<reference evidence="2" key="2">
    <citation type="submission" date="2023-01" db="EMBL/GenBank/DDBJ databases">
        <title>Draft genome sequence of Agaribacter marinus strain NBRC 110023.</title>
        <authorList>
            <person name="Sun Q."/>
            <person name="Mori K."/>
        </authorList>
    </citation>
    <scope>NUCLEOTIDE SEQUENCE</scope>
    <source>
        <strain evidence="2">NBRC 110023</strain>
    </source>
</reference>
<dbReference type="SUPFAM" id="SSF141673">
    <property type="entry name" value="MOSC N-terminal domain-like"/>
    <property type="match status" value="1"/>
</dbReference>
<dbReference type="SUPFAM" id="SSF50800">
    <property type="entry name" value="PK beta-barrel domain-like"/>
    <property type="match status" value="1"/>
</dbReference>
<evidence type="ECO:0000259" key="1">
    <source>
        <dbReference type="PROSITE" id="PS51340"/>
    </source>
</evidence>
<dbReference type="InterPro" id="IPR005302">
    <property type="entry name" value="MoCF_Sase_C"/>
</dbReference>
<dbReference type="AlphaFoldDB" id="A0AA37SXF6"/>
<dbReference type="Pfam" id="PF03476">
    <property type="entry name" value="MOSC_N"/>
    <property type="match status" value="1"/>
</dbReference>
<dbReference type="RefSeq" id="WP_284216607.1">
    <property type="nucleotide sequence ID" value="NZ_BSOT01000005.1"/>
</dbReference>
<name>A0AA37SXF6_9ALTE</name>
<dbReference type="GO" id="GO:0003824">
    <property type="term" value="F:catalytic activity"/>
    <property type="evidence" value="ECO:0007669"/>
    <property type="project" value="InterPro"/>
</dbReference>
<reference evidence="2" key="1">
    <citation type="journal article" date="2014" name="Int. J. Syst. Evol. Microbiol.">
        <title>Complete genome sequence of Corynebacterium casei LMG S-19264T (=DSM 44701T), isolated from a smear-ripened cheese.</title>
        <authorList>
            <consortium name="US DOE Joint Genome Institute (JGI-PGF)"/>
            <person name="Walter F."/>
            <person name="Albersmeier A."/>
            <person name="Kalinowski J."/>
            <person name="Ruckert C."/>
        </authorList>
    </citation>
    <scope>NUCLEOTIDE SEQUENCE</scope>
    <source>
        <strain evidence="2">NBRC 110023</strain>
    </source>
</reference>
<dbReference type="Proteomes" id="UP001156601">
    <property type="component" value="Unassembled WGS sequence"/>
</dbReference>
<gene>
    <name evidence="2" type="ORF">GCM10007852_12120</name>
</gene>
<organism evidence="2 3">
    <name type="scientific">Agaribacter marinus</name>
    <dbReference type="NCBI Taxonomy" id="1431249"/>
    <lineage>
        <taxon>Bacteria</taxon>
        <taxon>Pseudomonadati</taxon>
        <taxon>Pseudomonadota</taxon>
        <taxon>Gammaproteobacteria</taxon>
        <taxon>Alteromonadales</taxon>
        <taxon>Alteromonadaceae</taxon>
        <taxon>Agaribacter</taxon>
    </lineage>
</organism>
<dbReference type="GO" id="GO:0030170">
    <property type="term" value="F:pyridoxal phosphate binding"/>
    <property type="evidence" value="ECO:0007669"/>
    <property type="project" value="InterPro"/>
</dbReference>
<evidence type="ECO:0000313" key="3">
    <source>
        <dbReference type="Proteomes" id="UP001156601"/>
    </source>
</evidence>
<comment type="caution">
    <text evidence="2">The sequence shown here is derived from an EMBL/GenBank/DDBJ whole genome shotgun (WGS) entry which is preliminary data.</text>
</comment>
<dbReference type="GO" id="GO:0030151">
    <property type="term" value="F:molybdenum ion binding"/>
    <property type="evidence" value="ECO:0007669"/>
    <property type="project" value="InterPro"/>
</dbReference>
<feature type="domain" description="MOSC" evidence="1">
    <location>
        <begin position="129"/>
        <end position="282"/>
    </location>
</feature>
<dbReference type="PANTHER" id="PTHR14237">
    <property type="entry name" value="MOLYBDOPTERIN COFACTOR SULFURASE MOSC"/>
    <property type="match status" value="1"/>
</dbReference>
<dbReference type="PROSITE" id="PS51340">
    <property type="entry name" value="MOSC"/>
    <property type="match status" value="1"/>
</dbReference>
<proteinExistence type="predicted"/>
<accession>A0AA37SXF6</accession>